<organism evidence="1">
    <name type="scientific">Arundo donax</name>
    <name type="common">Giant reed</name>
    <name type="synonym">Donax arundinaceus</name>
    <dbReference type="NCBI Taxonomy" id="35708"/>
    <lineage>
        <taxon>Eukaryota</taxon>
        <taxon>Viridiplantae</taxon>
        <taxon>Streptophyta</taxon>
        <taxon>Embryophyta</taxon>
        <taxon>Tracheophyta</taxon>
        <taxon>Spermatophyta</taxon>
        <taxon>Magnoliopsida</taxon>
        <taxon>Liliopsida</taxon>
        <taxon>Poales</taxon>
        <taxon>Poaceae</taxon>
        <taxon>PACMAD clade</taxon>
        <taxon>Arundinoideae</taxon>
        <taxon>Arundineae</taxon>
        <taxon>Arundo</taxon>
    </lineage>
</organism>
<protein>
    <submittedName>
        <fullName evidence="1">Uncharacterized protein</fullName>
    </submittedName>
</protein>
<reference evidence="1" key="1">
    <citation type="submission" date="2014-09" db="EMBL/GenBank/DDBJ databases">
        <authorList>
            <person name="Magalhaes I.L.F."/>
            <person name="Oliveira U."/>
            <person name="Santos F.R."/>
            <person name="Vidigal T.H.D.A."/>
            <person name="Brescovit A.D."/>
            <person name="Santos A.J."/>
        </authorList>
    </citation>
    <scope>NUCLEOTIDE SEQUENCE</scope>
    <source>
        <tissue evidence="1">Shoot tissue taken approximately 20 cm above the soil surface</tissue>
    </source>
</reference>
<sequence length="54" mass="6163">MMSYSSFFPSLFNIPPYNNRIPRQKQTGQHVRSLLSFGPQIKVTLVANPNPTNK</sequence>
<dbReference type="AlphaFoldDB" id="A0A0A8ZP85"/>
<evidence type="ECO:0000313" key="1">
    <source>
        <dbReference type="EMBL" id="JAD38565.1"/>
    </source>
</evidence>
<accession>A0A0A8ZP85</accession>
<dbReference type="EMBL" id="GBRH01259330">
    <property type="protein sequence ID" value="JAD38565.1"/>
    <property type="molecule type" value="Transcribed_RNA"/>
</dbReference>
<name>A0A0A8ZP85_ARUDO</name>
<reference evidence="1" key="2">
    <citation type="journal article" date="2015" name="Data Brief">
        <title>Shoot transcriptome of the giant reed, Arundo donax.</title>
        <authorList>
            <person name="Barrero R.A."/>
            <person name="Guerrero F.D."/>
            <person name="Moolhuijzen P."/>
            <person name="Goolsby J.A."/>
            <person name="Tidwell J."/>
            <person name="Bellgard S.E."/>
            <person name="Bellgard M.I."/>
        </authorList>
    </citation>
    <scope>NUCLEOTIDE SEQUENCE</scope>
    <source>
        <tissue evidence="1">Shoot tissue taken approximately 20 cm above the soil surface</tissue>
    </source>
</reference>
<proteinExistence type="predicted"/>